<dbReference type="RefSeq" id="WP_282766746.1">
    <property type="nucleotide sequence ID" value="NZ_JASCTH010000043.1"/>
</dbReference>
<keyword evidence="1" id="KW-0812">Transmembrane</keyword>
<organism evidence="2 3">
    <name type="scientific">Actinoplanes sandaracinus</name>
    <dbReference type="NCBI Taxonomy" id="3045177"/>
    <lineage>
        <taxon>Bacteria</taxon>
        <taxon>Bacillati</taxon>
        <taxon>Actinomycetota</taxon>
        <taxon>Actinomycetes</taxon>
        <taxon>Micromonosporales</taxon>
        <taxon>Micromonosporaceae</taxon>
        <taxon>Actinoplanes</taxon>
    </lineage>
</organism>
<feature type="transmembrane region" description="Helical" evidence="1">
    <location>
        <begin position="104"/>
        <end position="122"/>
    </location>
</feature>
<gene>
    <name evidence="2" type="ORF">QLQ12_42515</name>
</gene>
<comment type="caution">
    <text evidence="2">The sequence shown here is derived from an EMBL/GenBank/DDBJ whole genome shotgun (WGS) entry which is preliminary data.</text>
</comment>
<evidence type="ECO:0000313" key="3">
    <source>
        <dbReference type="Proteomes" id="UP001241758"/>
    </source>
</evidence>
<proteinExistence type="predicted"/>
<accession>A0ABT6WZY7</accession>
<dbReference type="EMBL" id="JASCTH010000043">
    <property type="protein sequence ID" value="MDI6105277.1"/>
    <property type="molecule type" value="Genomic_DNA"/>
</dbReference>
<keyword evidence="3" id="KW-1185">Reference proteome</keyword>
<name>A0ABT6WZY7_9ACTN</name>
<keyword evidence="1" id="KW-1133">Transmembrane helix</keyword>
<feature type="transmembrane region" description="Helical" evidence="1">
    <location>
        <begin position="74"/>
        <end position="97"/>
    </location>
</feature>
<protein>
    <submittedName>
        <fullName evidence="2">Uncharacterized protein</fullName>
    </submittedName>
</protein>
<dbReference type="Proteomes" id="UP001241758">
    <property type="component" value="Unassembled WGS sequence"/>
</dbReference>
<evidence type="ECO:0000313" key="2">
    <source>
        <dbReference type="EMBL" id="MDI6105277.1"/>
    </source>
</evidence>
<keyword evidence="1" id="KW-0472">Membrane</keyword>
<evidence type="ECO:0000256" key="1">
    <source>
        <dbReference type="SAM" id="Phobius"/>
    </source>
</evidence>
<reference evidence="2 3" key="1">
    <citation type="submission" date="2023-05" db="EMBL/GenBank/DDBJ databases">
        <title>Actinoplanes sp. NEAU-A12 genome sequencing.</title>
        <authorList>
            <person name="Wang Z.-S."/>
        </authorList>
    </citation>
    <scope>NUCLEOTIDE SEQUENCE [LARGE SCALE GENOMIC DNA]</scope>
    <source>
        <strain evidence="2 3">NEAU-A12</strain>
    </source>
</reference>
<sequence length="124" mass="12866">MTALEHARTTRIVAPAAMPWTEEPAVFRFPAPDDPAPGAARMFAVAVYGTGLGLCGVGVGLYAVVAVFGGAPMWYLPALAVLTMLSVAPVVAAVLAIHQRTLPWLLLLAAAPPMVADILVALSY</sequence>
<feature type="transmembrane region" description="Helical" evidence="1">
    <location>
        <begin position="45"/>
        <end position="68"/>
    </location>
</feature>